<evidence type="ECO:0000256" key="2">
    <source>
        <dbReference type="ARBA" id="ARBA00022454"/>
    </source>
</evidence>
<dbReference type="PANTHER" id="PTHR46223:SF3">
    <property type="entry name" value="HISTONE-LYSINE N-METHYLTRANSFERASE SET-23"/>
    <property type="match status" value="1"/>
</dbReference>
<keyword evidence="4" id="KW-0808">Transferase</keyword>
<organism evidence="11 12">
    <name type="scientific">Lymnaea stagnalis</name>
    <name type="common">Great pond snail</name>
    <name type="synonym">Helix stagnalis</name>
    <dbReference type="NCBI Taxonomy" id="6523"/>
    <lineage>
        <taxon>Eukaryota</taxon>
        <taxon>Metazoa</taxon>
        <taxon>Spiralia</taxon>
        <taxon>Lophotrochozoa</taxon>
        <taxon>Mollusca</taxon>
        <taxon>Gastropoda</taxon>
        <taxon>Heterobranchia</taxon>
        <taxon>Euthyneura</taxon>
        <taxon>Panpulmonata</taxon>
        <taxon>Hygrophila</taxon>
        <taxon>Lymnaeoidea</taxon>
        <taxon>Lymnaeidae</taxon>
        <taxon>Lymnaea</taxon>
    </lineage>
</organism>
<accession>A0AAV2H0R1</accession>
<comment type="caution">
    <text evidence="11">The sequence shown here is derived from an EMBL/GenBank/DDBJ whole genome shotgun (WGS) entry which is preliminary data.</text>
</comment>
<dbReference type="EMBL" id="CAXITT010000012">
    <property type="protein sequence ID" value="CAL1527081.1"/>
    <property type="molecule type" value="Genomic_DNA"/>
</dbReference>
<proteinExistence type="predicted"/>
<dbReference type="InterPro" id="IPR046341">
    <property type="entry name" value="SET_dom_sf"/>
</dbReference>
<dbReference type="SMART" id="SM00317">
    <property type="entry name" value="SET"/>
    <property type="match status" value="1"/>
</dbReference>
<comment type="subcellular location">
    <subcellularLocation>
        <location evidence="1">Chromosome</location>
    </subcellularLocation>
</comment>
<feature type="domain" description="Pre-SET" evidence="9">
    <location>
        <begin position="57"/>
        <end position="120"/>
    </location>
</feature>
<evidence type="ECO:0000313" key="12">
    <source>
        <dbReference type="Proteomes" id="UP001497497"/>
    </source>
</evidence>
<dbReference type="GO" id="GO:0008270">
    <property type="term" value="F:zinc ion binding"/>
    <property type="evidence" value="ECO:0007669"/>
    <property type="project" value="InterPro"/>
</dbReference>
<dbReference type="InterPro" id="IPR007728">
    <property type="entry name" value="Pre-SET_dom"/>
</dbReference>
<dbReference type="PANTHER" id="PTHR46223">
    <property type="entry name" value="HISTONE-LYSINE N-METHYLTRANSFERASE SUV39H"/>
    <property type="match status" value="1"/>
</dbReference>
<dbReference type="InterPro" id="IPR001214">
    <property type="entry name" value="SET_dom"/>
</dbReference>
<reference evidence="11 12" key="1">
    <citation type="submission" date="2024-04" db="EMBL/GenBank/DDBJ databases">
        <authorList>
            <consortium name="Genoscope - CEA"/>
            <person name="William W."/>
        </authorList>
    </citation>
    <scope>NUCLEOTIDE SEQUENCE [LARGE SCALE GENOMIC DNA]</scope>
</reference>
<dbReference type="SMART" id="SM00508">
    <property type="entry name" value="PostSET"/>
    <property type="match status" value="1"/>
</dbReference>
<dbReference type="InterPro" id="IPR050973">
    <property type="entry name" value="H3K9_Histone-Lys_N-MTase"/>
</dbReference>
<evidence type="ECO:0000256" key="6">
    <source>
        <dbReference type="ARBA" id="ARBA00022723"/>
    </source>
</evidence>
<keyword evidence="2" id="KW-0158">Chromosome</keyword>
<keyword evidence="5" id="KW-0949">S-adenosyl-L-methionine</keyword>
<dbReference type="Proteomes" id="UP001497497">
    <property type="component" value="Unassembled WGS sequence"/>
</dbReference>
<dbReference type="InterPro" id="IPR003616">
    <property type="entry name" value="Post-SET_dom"/>
</dbReference>
<dbReference type="Gene3D" id="2.170.270.10">
    <property type="entry name" value="SET domain"/>
    <property type="match status" value="1"/>
</dbReference>
<dbReference type="GO" id="GO:0042054">
    <property type="term" value="F:histone methyltransferase activity"/>
    <property type="evidence" value="ECO:0007669"/>
    <property type="project" value="InterPro"/>
</dbReference>
<evidence type="ECO:0000256" key="7">
    <source>
        <dbReference type="ARBA" id="ARBA00022833"/>
    </source>
</evidence>
<evidence type="ECO:0000256" key="3">
    <source>
        <dbReference type="ARBA" id="ARBA00022603"/>
    </source>
</evidence>
<evidence type="ECO:0000259" key="9">
    <source>
        <dbReference type="PROSITE" id="PS50867"/>
    </source>
</evidence>
<dbReference type="GO" id="GO:0005634">
    <property type="term" value="C:nucleus"/>
    <property type="evidence" value="ECO:0007669"/>
    <property type="project" value="InterPro"/>
</dbReference>
<evidence type="ECO:0000256" key="5">
    <source>
        <dbReference type="ARBA" id="ARBA00022691"/>
    </source>
</evidence>
<dbReference type="SUPFAM" id="SSF82199">
    <property type="entry name" value="SET domain"/>
    <property type="match status" value="1"/>
</dbReference>
<dbReference type="PROSITE" id="PS50868">
    <property type="entry name" value="POST_SET"/>
    <property type="match status" value="1"/>
</dbReference>
<dbReference type="SMART" id="SM00468">
    <property type="entry name" value="PreSET"/>
    <property type="match status" value="1"/>
</dbReference>
<evidence type="ECO:0000259" key="8">
    <source>
        <dbReference type="PROSITE" id="PS50280"/>
    </source>
</evidence>
<dbReference type="GO" id="GO:0005694">
    <property type="term" value="C:chromosome"/>
    <property type="evidence" value="ECO:0007669"/>
    <property type="project" value="UniProtKB-SubCell"/>
</dbReference>
<keyword evidence="3" id="KW-0489">Methyltransferase</keyword>
<keyword evidence="12" id="KW-1185">Reference proteome</keyword>
<evidence type="ECO:0008006" key="13">
    <source>
        <dbReference type="Google" id="ProtNLM"/>
    </source>
</evidence>
<feature type="domain" description="Post-SET" evidence="10">
    <location>
        <begin position="281"/>
        <end position="297"/>
    </location>
</feature>
<evidence type="ECO:0000256" key="1">
    <source>
        <dbReference type="ARBA" id="ARBA00004286"/>
    </source>
</evidence>
<dbReference type="Pfam" id="PF00856">
    <property type="entry name" value="SET"/>
    <property type="match status" value="1"/>
</dbReference>
<dbReference type="AlphaFoldDB" id="A0AAV2H0R1"/>
<evidence type="ECO:0000259" key="10">
    <source>
        <dbReference type="PROSITE" id="PS50868"/>
    </source>
</evidence>
<feature type="domain" description="SET" evidence="8">
    <location>
        <begin position="123"/>
        <end position="248"/>
    </location>
</feature>
<dbReference type="PROSITE" id="PS50280">
    <property type="entry name" value="SET"/>
    <property type="match status" value="1"/>
</dbReference>
<keyword evidence="6" id="KW-0479">Metal-binding</keyword>
<evidence type="ECO:0000256" key="4">
    <source>
        <dbReference type="ARBA" id="ARBA00022679"/>
    </source>
</evidence>
<protein>
    <recommendedName>
        <fullName evidence="13">Histone-lysine N-methyltransferase SETMAR</fullName>
    </recommendedName>
</protein>
<dbReference type="GO" id="GO:0032259">
    <property type="term" value="P:methylation"/>
    <property type="evidence" value="ECO:0007669"/>
    <property type="project" value="UniProtKB-KW"/>
</dbReference>
<keyword evidence="7" id="KW-0862">Zinc</keyword>
<dbReference type="PROSITE" id="PS50867">
    <property type="entry name" value="PRE_SET"/>
    <property type="match status" value="1"/>
</dbReference>
<dbReference type="Pfam" id="PF05033">
    <property type="entry name" value="Pre-SET"/>
    <property type="match status" value="1"/>
</dbReference>
<name>A0AAV2H0R1_LYMST</name>
<evidence type="ECO:0000313" key="11">
    <source>
        <dbReference type="EMBL" id="CAL1527081.1"/>
    </source>
</evidence>
<gene>
    <name evidence="11" type="ORF">GSLYS_00001258001</name>
</gene>
<sequence>MENISLPKSCLPNTGISCGIEKIQIFGEISIDKVFKYSKTNIPGPGSITDDFTEQYQGCKCKGNCTLNSCACLQCFGVAYNQDGKIKENILKETSQPILECGINCKCDPNLCENRVVQKGINNKLEVFQTATKGYGLRLYEGCISKLSFVCEYAGEVIDQKEARQRLELAEAAKEDNYLIVVREYVSEKILCTCIDPRHIGNVGRFINHSCHPNLIMVPVRINHSVPRLALFACRDISEKEELTFDYKGATSLHMSTKDKLPKVSEGSINPDEYTNIFSRPKKICKCGSENCTGFLPFESQLLCD</sequence>